<evidence type="ECO:0000256" key="1">
    <source>
        <dbReference type="SAM" id="MobiDB-lite"/>
    </source>
</evidence>
<name>A0AAD4R389_9BILA</name>
<gene>
    <name evidence="2" type="ORF">DdX_12745</name>
</gene>
<reference evidence="2" key="1">
    <citation type="submission" date="2022-01" db="EMBL/GenBank/DDBJ databases">
        <title>Genome Sequence Resource for Two Populations of Ditylenchus destructor, the Migratory Endoparasitic Phytonematode.</title>
        <authorList>
            <person name="Zhang H."/>
            <person name="Lin R."/>
            <person name="Xie B."/>
        </authorList>
    </citation>
    <scope>NUCLEOTIDE SEQUENCE</scope>
    <source>
        <strain evidence="2">BazhouSP</strain>
    </source>
</reference>
<protein>
    <submittedName>
        <fullName evidence="2">Uncharacterized protein</fullName>
    </submittedName>
</protein>
<accession>A0AAD4R389</accession>
<evidence type="ECO:0000313" key="3">
    <source>
        <dbReference type="Proteomes" id="UP001201812"/>
    </source>
</evidence>
<feature type="compositionally biased region" description="Acidic residues" evidence="1">
    <location>
        <begin position="58"/>
        <end position="79"/>
    </location>
</feature>
<keyword evidence="3" id="KW-1185">Reference proteome</keyword>
<comment type="caution">
    <text evidence="2">The sequence shown here is derived from an EMBL/GenBank/DDBJ whole genome shotgun (WGS) entry which is preliminary data.</text>
</comment>
<organism evidence="2 3">
    <name type="scientific">Ditylenchus destructor</name>
    <dbReference type="NCBI Taxonomy" id="166010"/>
    <lineage>
        <taxon>Eukaryota</taxon>
        <taxon>Metazoa</taxon>
        <taxon>Ecdysozoa</taxon>
        <taxon>Nematoda</taxon>
        <taxon>Chromadorea</taxon>
        <taxon>Rhabditida</taxon>
        <taxon>Tylenchina</taxon>
        <taxon>Tylenchomorpha</taxon>
        <taxon>Sphaerularioidea</taxon>
        <taxon>Anguinidae</taxon>
        <taxon>Anguininae</taxon>
        <taxon>Ditylenchus</taxon>
    </lineage>
</organism>
<dbReference type="AlphaFoldDB" id="A0AAD4R389"/>
<sequence length="85" mass="9421">MGCPICNENRRPSKNLSARASSQDMSEENFYDSPAIIEETVGEETEENDRGDGTVENDGGEGTEENDGGEETEENDTEEWVLNIF</sequence>
<proteinExistence type="predicted"/>
<feature type="region of interest" description="Disordered" evidence="1">
    <location>
        <begin position="1"/>
        <end position="85"/>
    </location>
</feature>
<dbReference type="EMBL" id="JAKKPZ010000044">
    <property type="protein sequence ID" value="KAI1706960.1"/>
    <property type="molecule type" value="Genomic_DNA"/>
</dbReference>
<feature type="compositionally biased region" description="Polar residues" evidence="1">
    <location>
        <begin position="14"/>
        <end position="24"/>
    </location>
</feature>
<evidence type="ECO:0000313" key="2">
    <source>
        <dbReference type="EMBL" id="KAI1706960.1"/>
    </source>
</evidence>
<dbReference type="Proteomes" id="UP001201812">
    <property type="component" value="Unassembled WGS sequence"/>
</dbReference>